<dbReference type="Proteomes" id="UP000016665">
    <property type="component" value="Unplaced"/>
</dbReference>
<organism evidence="1 2">
    <name type="scientific">Ficedula albicollis</name>
    <name type="common">Collared flycatcher</name>
    <name type="synonym">Muscicapa albicollis</name>
    <dbReference type="NCBI Taxonomy" id="59894"/>
    <lineage>
        <taxon>Eukaryota</taxon>
        <taxon>Metazoa</taxon>
        <taxon>Chordata</taxon>
        <taxon>Craniata</taxon>
        <taxon>Vertebrata</taxon>
        <taxon>Euteleostomi</taxon>
        <taxon>Archelosauria</taxon>
        <taxon>Archosauria</taxon>
        <taxon>Dinosauria</taxon>
        <taxon>Saurischia</taxon>
        <taxon>Theropoda</taxon>
        <taxon>Coelurosauria</taxon>
        <taxon>Aves</taxon>
        <taxon>Neognathae</taxon>
        <taxon>Neoaves</taxon>
        <taxon>Telluraves</taxon>
        <taxon>Australaves</taxon>
        <taxon>Passeriformes</taxon>
        <taxon>Muscicapidae</taxon>
        <taxon>Ficedula</taxon>
    </lineage>
</organism>
<dbReference type="PANTHER" id="PTHR14819:SF5">
    <property type="entry name" value="INTERFERON-INDUCED VERY LARGE GTPASE 1"/>
    <property type="match status" value="1"/>
</dbReference>
<proteinExistence type="predicted"/>
<dbReference type="Ensembl" id="ENSFALT00000035717.1">
    <property type="protein sequence ID" value="ENSFALP00000031437.1"/>
    <property type="gene ID" value="ENSFALG00000029029.1"/>
</dbReference>
<dbReference type="GeneTree" id="ENSGT00940000154393"/>
<reference evidence="1" key="1">
    <citation type="submission" date="2025-08" db="UniProtKB">
        <authorList>
            <consortium name="Ensembl"/>
        </authorList>
    </citation>
    <scope>IDENTIFICATION</scope>
</reference>
<dbReference type="AlphaFoldDB" id="A0A803W8Y1"/>
<evidence type="ECO:0000313" key="1">
    <source>
        <dbReference type="Ensembl" id="ENSFALP00000031437.1"/>
    </source>
</evidence>
<reference evidence="1" key="2">
    <citation type="submission" date="2025-09" db="UniProtKB">
        <authorList>
            <consortium name="Ensembl"/>
        </authorList>
    </citation>
    <scope>IDENTIFICATION</scope>
</reference>
<accession>A0A803W8Y1</accession>
<keyword evidence="2" id="KW-1185">Reference proteome</keyword>
<evidence type="ECO:0000313" key="2">
    <source>
        <dbReference type="Proteomes" id="UP000016665"/>
    </source>
</evidence>
<dbReference type="PANTHER" id="PTHR14819">
    <property type="entry name" value="GTP-BINDING"/>
    <property type="match status" value="1"/>
</dbReference>
<protein>
    <submittedName>
        <fullName evidence="1">Uncharacterized protein</fullName>
    </submittedName>
</protein>
<name>A0A803W8Y1_FICAL</name>
<sequence length="146" mass="16798">VTSPPSVMSLPGICEKITSFPKDRKFSFDSQKHILRKKSLYVIPNLMSISNLDVIKFQHITDNIIACVEANIAKKEQEKRDYSRNFIHEILNEVQKGVNSVPRNAKCTFNKQYSIDLSLYLCKMAAERFKAMHEAFQKANDPVVYL</sequence>
<dbReference type="InterPro" id="IPR052986">
    <property type="entry name" value="VLIG_GTPase"/>
</dbReference>